<evidence type="ECO:0000313" key="2">
    <source>
        <dbReference type="EMBL" id="TGY90194.1"/>
    </source>
</evidence>
<dbReference type="PANTHER" id="PTHR33376">
    <property type="match status" value="1"/>
</dbReference>
<evidence type="ECO:0000313" key="3">
    <source>
        <dbReference type="Proteomes" id="UP000308054"/>
    </source>
</evidence>
<dbReference type="InterPro" id="IPR018389">
    <property type="entry name" value="DctP_fam"/>
</dbReference>
<keyword evidence="1" id="KW-0732">Signal</keyword>
<dbReference type="Pfam" id="PF03480">
    <property type="entry name" value="DctP"/>
    <property type="match status" value="1"/>
</dbReference>
<evidence type="ECO:0008006" key="4">
    <source>
        <dbReference type="Google" id="ProtNLM"/>
    </source>
</evidence>
<protein>
    <recommendedName>
        <fullName evidence="4">TRAP transporter substrate-binding protein</fullName>
    </recommendedName>
</protein>
<comment type="caution">
    <text evidence="2">The sequence shown here is derived from an EMBL/GenBank/DDBJ whole genome shotgun (WGS) entry which is preliminary data.</text>
</comment>
<dbReference type="Proteomes" id="UP000308054">
    <property type="component" value="Unassembled WGS sequence"/>
</dbReference>
<dbReference type="InterPro" id="IPR038404">
    <property type="entry name" value="TRAP_DctP_sf"/>
</dbReference>
<dbReference type="NCBIfam" id="NF037995">
    <property type="entry name" value="TRAP_S1"/>
    <property type="match status" value="1"/>
</dbReference>
<dbReference type="GO" id="GO:0055085">
    <property type="term" value="P:transmembrane transport"/>
    <property type="evidence" value="ECO:0007669"/>
    <property type="project" value="InterPro"/>
</dbReference>
<keyword evidence="3" id="KW-1185">Reference proteome</keyword>
<reference evidence="2 3" key="1">
    <citation type="journal article" date="2017" name="Int. J. Syst. Evol. Microbiol.">
        <title>Marinicauda algicola sp. nov., isolated from a marine red alga Rhodosorus marinus.</title>
        <authorList>
            <person name="Jeong S.E."/>
            <person name="Jeon S.H."/>
            <person name="Chun B.H."/>
            <person name="Kim D.W."/>
            <person name="Jeon C.O."/>
        </authorList>
    </citation>
    <scope>NUCLEOTIDE SEQUENCE [LARGE SCALE GENOMIC DNA]</scope>
    <source>
        <strain evidence="2 3">JCM 31718</strain>
    </source>
</reference>
<dbReference type="EMBL" id="SRXW01000001">
    <property type="protein sequence ID" value="TGY90194.1"/>
    <property type="molecule type" value="Genomic_DNA"/>
</dbReference>
<dbReference type="AlphaFoldDB" id="A0A4S2H3P0"/>
<sequence length="415" mass="45785">MADGVTVRHRRAIVTCARVLAPCIRTETRMVYHLSDNRTRRSEGARGEDRHVLRRREFLGLAGAGMLAPGLAACGEQREPGVLYGRAVAQAPPRTPWDAQWRNFERNIAVNESIDLDYFTKAELGDEERMLHDLRRGRVHVGGMSLQGLSSSIPELTIAMSPYLFSSQGEVDFVYDNYLFDIVDELAMAQNLRLLQWVEVGWTHLYADRPLTHPDMAEGLRMRTSPNAAARYFCEAAGMDAIPLGIADVVPALQTGLVQGGLSSTTFHFFSTLELAAHFTLTYHSYDTGAIVLNKPWYERATPSQKATIDGAWGSSADARAGVRGLTGTLLDAMRAGEIATPEGGTRELRTVTGERIRVHTLTEAERAAWIARTENVIDRLIATIGGRSREVYEQIQAGKAQYARLQAEAPEAAS</sequence>
<dbReference type="PANTHER" id="PTHR33376:SF4">
    <property type="entry name" value="SIALIC ACID-BINDING PERIPLASMIC PROTEIN SIAP"/>
    <property type="match status" value="1"/>
</dbReference>
<gene>
    <name evidence="2" type="ORF">E5163_03450</name>
</gene>
<name>A0A4S2H3P0_9PROT</name>
<organism evidence="2 3">
    <name type="scientific">Marinicauda algicola</name>
    <dbReference type="NCBI Taxonomy" id="2029849"/>
    <lineage>
        <taxon>Bacteria</taxon>
        <taxon>Pseudomonadati</taxon>
        <taxon>Pseudomonadota</taxon>
        <taxon>Alphaproteobacteria</taxon>
        <taxon>Maricaulales</taxon>
        <taxon>Maricaulaceae</taxon>
        <taxon>Marinicauda</taxon>
    </lineage>
</organism>
<accession>A0A4S2H3P0</accession>
<proteinExistence type="predicted"/>
<evidence type="ECO:0000256" key="1">
    <source>
        <dbReference type="ARBA" id="ARBA00022729"/>
    </source>
</evidence>
<dbReference type="Gene3D" id="3.40.190.170">
    <property type="entry name" value="Bacterial extracellular solute-binding protein, family 7"/>
    <property type="match status" value="1"/>
</dbReference>